<protein>
    <recommendedName>
        <fullName evidence="2">protein-glutamate methylesterase</fullName>
        <ecNumber evidence="2">3.1.1.61</ecNumber>
    </recommendedName>
</protein>
<comment type="caution">
    <text evidence="4">Lacks conserved residue(s) required for the propagation of feature annotation.</text>
</comment>
<dbReference type="EC" id="3.1.1.61" evidence="2"/>
<organism evidence="7 8">
    <name type="scientific">Actinomadura fibrosa</name>
    <dbReference type="NCBI Taxonomy" id="111802"/>
    <lineage>
        <taxon>Bacteria</taxon>
        <taxon>Bacillati</taxon>
        <taxon>Actinomycetota</taxon>
        <taxon>Actinomycetes</taxon>
        <taxon>Streptosporangiales</taxon>
        <taxon>Thermomonosporaceae</taxon>
        <taxon>Actinomadura</taxon>
    </lineage>
</organism>
<gene>
    <name evidence="7" type="ORF">ACFQZM_31875</name>
</gene>
<evidence type="ECO:0000313" key="7">
    <source>
        <dbReference type="EMBL" id="MFD0689126.1"/>
    </source>
</evidence>
<comment type="caution">
    <text evidence="7">The sequence shown here is derived from an EMBL/GenBank/DDBJ whole genome shotgun (WGS) entry which is preliminary data.</text>
</comment>
<accession>A0ABW2XY09</accession>
<dbReference type="PROSITE" id="PS50122">
    <property type="entry name" value="CHEB"/>
    <property type="match status" value="1"/>
</dbReference>
<evidence type="ECO:0000256" key="3">
    <source>
        <dbReference type="ARBA" id="ARBA00048267"/>
    </source>
</evidence>
<sequence length="243" mass="25368">MVALVASAGGLDALSAVLRDLPVDLPAAMIVQQHLGGRGSTLPRILERRTRHRVGWAADGAPLTPGRVSVCPPHRQLEVLPDGTCSLRPLAPLDQRPRPHDTLLTSLADSFGSRAVAVVLSGSGSDAAAGVAALKARGGLVVAQSEDSAEYPSMPMAAAAAGADLVLPLHEIAGVLGDITAGAPYRGRTTSATRTGRRSAMRARWPPPRSGSTAPRHRSAGCTPGRRTCARWCASRWTHPSRR</sequence>
<evidence type="ECO:0000256" key="4">
    <source>
        <dbReference type="PROSITE-ProRule" id="PRU00050"/>
    </source>
</evidence>
<feature type="domain" description="CheB-type methylesterase" evidence="6">
    <location>
        <begin position="1"/>
        <end position="163"/>
    </location>
</feature>
<comment type="catalytic activity">
    <reaction evidence="3">
        <text>[protein]-L-glutamate 5-O-methyl ester + H2O = L-glutamyl-[protein] + methanol + H(+)</text>
        <dbReference type="Rhea" id="RHEA:23236"/>
        <dbReference type="Rhea" id="RHEA-COMP:10208"/>
        <dbReference type="Rhea" id="RHEA-COMP:10311"/>
        <dbReference type="ChEBI" id="CHEBI:15377"/>
        <dbReference type="ChEBI" id="CHEBI:15378"/>
        <dbReference type="ChEBI" id="CHEBI:17790"/>
        <dbReference type="ChEBI" id="CHEBI:29973"/>
        <dbReference type="ChEBI" id="CHEBI:82795"/>
        <dbReference type="EC" id="3.1.1.61"/>
    </reaction>
</comment>
<dbReference type="Pfam" id="PF01339">
    <property type="entry name" value="CheB_methylest"/>
    <property type="match status" value="1"/>
</dbReference>
<dbReference type="InterPro" id="IPR000673">
    <property type="entry name" value="Sig_transdc_resp-reg_Me-estase"/>
</dbReference>
<keyword evidence="1" id="KW-0378">Hydrolase</keyword>
<dbReference type="PANTHER" id="PTHR42872:SF6">
    <property type="entry name" value="PROTEIN-GLUTAMATE METHYLESTERASE_PROTEIN-GLUTAMINE GLUTAMINASE"/>
    <property type="match status" value="1"/>
</dbReference>
<evidence type="ECO:0000313" key="8">
    <source>
        <dbReference type="Proteomes" id="UP001597063"/>
    </source>
</evidence>
<evidence type="ECO:0000256" key="2">
    <source>
        <dbReference type="ARBA" id="ARBA00039140"/>
    </source>
</evidence>
<dbReference type="CDD" id="cd16433">
    <property type="entry name" value="CheB"/>
    <property type="match status" value="1"/>
</dbReference>
<feature type="region of interest" description="Disordered" evidence="5">
    <location>
        <begin position="187"/>
        <end position="222"/>
    </location>
</feature>
<evidence type="ECO:0000256" key="1">
    <source>
        <dbReference type="ARBA" id="ARBA00022801"/>
    </source>
</evidence>
<dbReference type="Gene3D" id="3.40.50.180">
    <property type="entry name" value="Methylesterase CheB, C-terminal domain"/>
    <property type="match status" value="1"/>
</dbReference>
<dbReference type="SUPFAM" id="SSF52738">
    <property type="entry name" value="Methylesterase CheB, C-terminal domain"/>
    <property type="match status" value="1"/>
</dbReference>
<dbReference type="Proteomes" id="UP001597063">
    <property type="component" value="Unassembled WGS sequence"/>
</dbReference>
<proteinExistence type="predicted"/>
<dbReference type="PANTHER" id="PTHR42872">
    <property type="entry name" value="PROTEIN-GLUTAMATE METHYLESTERASE/PROTEIN-GLUTAMINE GLUTAMINASE"/>
    <property type="match status" value="1"/>
</dbReference>
<keyword evidence="8" id="KW-1185">Reference proteome</keyword>
<evidence type="ECO:0000259" key="6">
    <source>
        <dbReference type="PROSITE" id="PS50122"/>
    </source>
</evidence>
<reference evidence="8" key="1">
    <citation type="journal article" date="2019" name="Int. J. Syst. Evol. Microbiol.">
        <title>The Global Catalogue of Microorganisms (GCM) 10K type strain sequencing project: providing services to taxonomists for standard genome sequencing and annotation.</title>
        <authorList>
            <consortium name="The Broad Institute Genomics Platform"/>
            <consortium name="The Broad Institute Genome Sequencing Center for Infectious Disease"/>
            <person name="Wu L."/>
            <person name="Ma J."/>
        </authorList>
    </citation>
    <scope>NUCLEOTIDE SEQUENCE [LARGE SCALE GENOMIC DNA]</scope>
    <source>
        <strain evidence="8">JCM 9371</strain>
    </source>
</reference>
<dbReference type="EMBL" id="JBHTGP010000016">
    <property type="protein sequence ID" value="MFD0689126.1"/>
    <property type="molecule type" value="Genomic_DNA"/>
</dbReference>
<name>A0ABW2XY09_9ACTN</name>
<evidence type="ECO:0000256" key="5">
    <source>
        <dbReference type="SAM" id="MobiDB-lite"/>
    </source>
</evidence>
<dbReference type="RefSeq" id="WP_207399730.1">
    <property type="nucleotide sequence ID" value="NZ_CAACUY010000034.1"/>
</dbReference>
<dbReference type="InterPro" id="IPR035909">
    <property type="entry name" value="CheB_C"/>
</dbReference>